<evidence type="ECO:0000256" key="1">
    <source>
        <dbReference type="SAM" id="Phobius"/>
    </source>
</evidence>
<feature type="transmembrane region" description="Helical" evidence="1">
    <location>
        <begin position="64"/>
        <end position="82"/>
    </location>
</feature>
<organism evidence="2 3">
    <name type="scientific">Anopheles atroparvus</name>
    <name type="common">European mosquito</name>
    <dbReference type="NCBI Taxonomy" id="41427"/>
    <lineage>
        <taxon>Eukaryota</taxon>
        <taxon>Metazoa</taxon>
        <taxon>Ecdysozoa</taxon>
        <taxon>Arthropoda</taxon>
        <taxon>Hexapoda</taxon>
        <taxon>Insecta</taxon>
        <taxon>Pterygota</taxon>
        <taxon>Neoptera</taxon>
        <taxon>Endopterygota</taxon>
        <taxon>Diptera</taxon>
        <taxon>Nematocera</taxon>
        <taxon>Culicoidea</taxon>
        <taxon>Culicidae</taxon>
        <taxon>Anophelinae</taxon>
        <taxon>Anopheles</taxon>
    </lineage>
</organism>
<accession>A0AAG5DN02</accession>
<dbReference type="EnsemblMetazoa" id="ENSAATROPT013907">
    <property type="protein sequence ID" value="ENSAATROPP012667"/>
    <property type="gene ID" value="ENSAATROPG011287"/>
</dbReference>
<sequence length="83" mass="9394">VEAKVPKGYLQCCSSLFNSRVLEHRVSRHIRCWLPPVEVLTIVDLDSSWQRKSESANATMNHRSWGAVQLALLFVVVIGTMVE</sequence>
<evidence type="ECO:0000313" key="2">
    <source>
        <dbReference type="EnsemblMetazoa" id="ENSAATROPP012667"/>
    </source>
</evidence>
<keyword evidence="1" id="KW-0812">Transmembrane</keyword>
<protein>
    <submittedName>
        <fullName evidence="2">Uncharacterized protein</fullName>
    </submittedName>
</protein>
<dbReference type="Proteomes" id="UP000075880">
    <property type="component" value="Unassembled WGS sequence"/>
</dbReference>
<name>A0AAG5DN02_ANOAO</name>
<reference evidence="3" key="1">
    <citation type="submission" date="2021-09" db="EMBL/GenBank/DDBJ databases">
        <authorList>
            <consortium name="Infravec"/>
            <person name="Campbell I L."/>
            <person name="Maslen G."/>
            <person name="Yates A."/>
        </authorList>
    </citation>
    <scope>NUCLEOTIDE SEQUENCE [LARGE SCALE GENOMIC DNA]</scope>
    <source>
        <strain evidence="3">Infravec2 EBRE</strain>
    </source>
</reference>
<proteinExistence type="predicted"/>
<keyword evidence="1" id="KW-1133">Transmembrane helix</keyword>
<keyword evidence="3" id="KW-1185">Reference proteome</keyword>
<dbReference type="AlphaFoldDB" id="A0AAG5DN02"/>
<reference evidence="2" key="2">
    <citation type="submission" date="2024-04" db="UniProtKB">
        <authorList>
            <consortium name="EnsemblMetazoa"/>
        </authorList>
    </citation>
    <scope>IDENTIFICATION</scope>
    <source>
        <strain evidence="2">EBRO</strain>
    </source>
</reference>
<dbReference type="EnsemblMetazoa" id="ENSAATROPT013909">
    <property type="protein sequence ID" value="ENSAATROPP012669"/>
    <property type="gene ID" value="ENSAATROPG011287"/>
</dbReference>
<evidence type="ECO:0000313" key="3">
    <source>
        <dbReference type="Proteomes" id="UP000075880"/>
    </source>
</evidence>
<keyword evidence="1" id="KW-0472">Membrane</keyword>